<feature type="transmembrane region" description="Helical" evidence="6">
    <location>
        <begin position="197"/>
        <end position="220"/>
    </location>
</feature>
<comment type="caution">
    <text evidence="8">The sequence shown here is derived from an EMBL/GenBank/DDBJ whole genome shotgun (WGS) entry which is preliminary data.</text>
</comment>
<proteinExistence type="predicted"/>
<sequence length="478" mass="51544">MTILNYGFISIFIPVLVILLAAFTKKIILSLTIGILAGGIFLGKGNVIDGTISAIEHLVKSSASEESLYIIMFLFIFGAFGEIMKMSGGIKGFTKLADRYVKTEKGALSAIWLVTPFTFIDCCFHVISSGTIGKALIDKVKGNRYKLAHVINVTSCLLIILIPFGTTYIGYIVGVISSSLNKVGLNVSPYSMFIKSIPFNFYAIVMLLISIGVIIFTFGFNSKADTAISKKQIEESEHSGHEAHGQCEFEEKAPPRPINLILPLSLLIASTFFFFWYTGRDKGAGFFDAIMNAEFEKSILLSGVLTIVLTSVFYLFQKVPLREIESHFLSGGNEIIPPIIVLILSWGLSSIVEDLGVVDFITEVVGNKIPTFLIPAVIFLIGCAASYFMGSAWGTWALVMPIALPLAMSTNSNIPLVIGAVLAGGSLGDNASPLGETAVLSATISDIPIMEHVKSQLPYSLSAVGVSTVLFIISAFIL</sequence>
<protein>
    <recommendedName>
        <fullName evidence="7">Na+/H+ antiporter NhaC-like C-terminal domain-containing protein</fullName>
    </recommendedName>
</protein>
<feature type="transmembrane region" description="Helical" evidence="6">
    <location>
        <begin position="328"/>
        <end position="352"/>
    </location>
</feature>
<dbReference type="AlphaFoldDB" id="A0A644X7E2"/>
<accession>A0A644X7E2</accession>
<gene>
    <name evidence="8" type="ORF">SDC9_58068</name>
</gene>
<evidence type="ECO:0000259" key="7">
    <source>
        <dbReference type="Pfam" id="PF03553"/>
    </source>
</evidence>
<evidence type="ECO:0000256" key="2">
    <source>
        <dbReference type="ARBA" id="ARBA00022475"/>
    </source>
</evidence>
<dbReference type="InterPro" id="IPR018461">
    <property type="entry name" value="Na/H_Antiport_NhaC-like_C"/>
</dbReference>
<feature type="transmembrane region" description="Helical" evidence="6">
    <location>
        <begin position="28"/>
        <end position="47"/>
    </location>
</feature>
<evidence type="ECO:0000256" key="1">
    <source>
        <dbReference type="ARBA" id="ARBA00004651"/>
    </source>
</evidence>
<feature type="transmembrane region" description="Helical" evidence="6">
    <location>
        <begin position="6"/>
        <end position="23"/>
    </location>
</feature>
<feature type="transmembrane region" description="Helical" evidence="6">
    <location>
        <begin position="457"/>
        <end position="477"/>
    </location>
</feature>
<evidence type="ECO:0000256" key="4">
    <source>
        <dbReference type="ARBA" id="ARBA00022989"/>
    </source>
</evidence>
<evidence type="ECO:0000256" key="5">
    <source>
        <dbReference type="ARBA" id="ARBA00023136"/>
    </source>
</evidence>
<name>A0A644X7E2_9ZZZZ</name>
<reference evidence="8" key="1">
    <citation type="submission" date="2019-08" db="EMBL/GenBank/DDBJ databases">
        <authorList>
            <person name="Kucharzyk K."/>
            <person name="Murdoch R.W."/>
            <person name="Higgins S."/>
            <person name="Loffler F."/>
        </authorList>
    </citation>
    <scope>NUCLEOTIDE SEQUENCE</scope>
</reference>
<dbReference type="PANTHER" id="PTHR43478">
    <property type="entry name" value="NA+/H+ ANTIPORTER-RELATED"/>
    <property type="match status" value="1"/>
</dbReference>
<keyword evidence="4 6" id="KW-1133">Transmembrane helix</keyword>
<feature type="transmembrane region" description="Helical" evidence="6">
    <location>
        <begin position="260"/>
        <end position="278"/>
    </location>
</feature>
<feature type="transmembrane region" description="Helical" evidence="6">
    <location>
        <begin position="372"/>
        <end position="399"/>
    </location>
</feature>
<feature type="transmembrane region" description="Helical" evidence="6">
    <location>
        <begin position="67"/>
        <end position="84"/>
    </location>
</feature>
<dbReference type="GO" id="GO:0005886">
    <property type="term" value="C:plasma membrane"/>
    <property type="evidence" value="ECO:0007669"/>
    <property type="project" value="UniProtKB-SubCell"/>
</dbReference>
<keyword evidence="3 6" id="KW-0812">Transmembrane</keyword>
<feature type="transmembrane region" description="Helical" evidence="6">
    <location>
        <begin position="150"/>
        <end position="177"/>
    </location>
</feature>
<feature type="domain" description="Na+/H+ antiporter NhaC-like C-terminal" evidence="7">
    <location>
        <begin position="166"/>
        <end position="474"/>
    </location>
</feature>
<keyword evidence="5 6" id="KW-0472">Membrane</keyword>
<evidence type="ECO:0000256" key="3">
    <source>
        <dbReference type="ARBA" id="ARBA00022692"/>
    </source>
</evidence>
<organism evidence="8">
    <name type="scientific">bioreactor metagenome</name>
    <dbReference type="NCBI Taxonomy" id="1076179"/>
    <lineage>
        <taxon>unclassified sequences</taxon>
        <taxon>metagenomes</taxon>
        <taxon>ecological metagenomes</taxon>
    </lineage>
</organism>
<keyword evidence="2" id="KW-1003">Cell membrane</keyword>
<feature type="transmembrane region" description="Helical" evidence="6">
    <location>
        <begin position="298"/>
        <end position="316"/>
    </location>
</feature>
<dbReference type="PANTHER" id="PTHR43478:SF1">
    <property type="entry name" value="NA+_H+ ANTIPORTER NHAC-LIKE C-TERMINAL DOMAIN-CONTAINING PROTEIN"/>
    <property type="match status" value="1"/>
</dbReference>
<evidence type="ECO:0000313" key="8">
    <source>
        <dbReference type="EMBL" id="MPM11718.1"/>
    </source>
</evidence>
<comment type="subcellular location">
    <subcellularLocation>
        <location evidence="1">Cell membrane</location>
        <topology evidence="1">Multi-pass membrane protein</topology>
    </subcellularLocation>
</comment>
<dbReference type="EMBL" id="VSSQ01001869">
    <property type="protein sequence ID" value="MPM11718.1"/>
    <property type="molecule type" value="Genomic_DNA"/>
</dbReference>
<dbReference type="Pfam" id="PF03553">
    <property type="entry name" value="Na_H_antiporter"/>
    <property type="match status" value="1"/>
</dbReference>
<evidence type="ECO:0000256" key="6">
    <source>
        <dbReference type="SAM" id="Phobius"/>
    </source>
</evidence>